<evidence type="ECO:0000313" key="2">
    <source>
        <dbReference type="Proteomes" id="UP000821845"/>
    </source>
</evidence>
<accession>A0ACB7SGI5</accession>
<proteinExistence type="predicted"/>
<keyword evidence="2" id="KW-1185">Reference proteome</keyword>
<dbReference type="EMBL" id="CM023484">
    <property type="protein sequence ID" value="KAH6934066.1"/>
    <property type="molecule type" value="Genomic_DNA"/>
</dbReference>
<protein>
    <submittedName>
        <fullName evidence="1">Uncharacterized protein</fullName>
    </submittedName>
</protein>
<organism evidence="1 2">
    <name type="scientific">Hyalomma asiaticum</name>
    <name type="common">Tick</name>
    <dbReference type="NCBI Taxonomy" id="266040"/>
    <lineage>
        <taxon>Eukaryota</taxon>
        <taxon>Metazoa</taxon>
        <taxon>Ecdysozoa</taxon>
        <taxon>Arthropoda</taxon>
        <taxon>Chelicerata</taxon>
        <taxon>Arachnida</taxon>
        <taxon>Acari</taxon>
        <taxon>Parasitiformes</taxon>
        <taxon>Ixodida</taxon>
        <taxon>Ixodoidea</taxon>
        <taxon>Ixodidae</taxon>
        <taxon>Hyalomminae</taxon>
        <taxon>Hyalomma</taxon>
    </lineage>
</organism>
<reference evidence="1" key="1">
    <citation type="submission" date="2020-05" db="EMBL/GenBank/DDBJ databases">
        <title>Large-scale comparative analyses of tick genomes elucidate their genetic diversity and vector capacities.</title>
        <authorList>
            <person name="Jia N."/>
            <person name="Wang J."/>
            <person name="Shi W."/>
            <person name="Du L."/>
            <person name="Sun Y."/>
            <person name="Zhan W."/>
            <person name="Jiang J."/>
            <person name="Wang Q."/>
            <person name="Zhang B."/>
            <person name="Ji P."/>
            <person name="Sakyi L.B."/>
            <person name="Cui X."/>
            <person name="Yuan T."/>
            <person name="Jiang B."/>
            <person name="Yang W."/>
            <person name="Lam T.T.-Y."/>
            <person name="Chang Q."/>
            <person name="Ding S."/>
            <person name="Wang X."/>
            <person name="Zhu J."/>
            <person name="Ruan X."/>
            <person name="Zhao L."/>
            <person name="Wei J."/>
            <person name="Que T."/>
            <person name="Du C."/>
            <person name="Cheng J."/>
            <person name="Dai P."/>
            <person name="Han X."/>
            <person name="Huang E."/>
            <person name="Gao Y."/>
            <person name="Liu J."/>
            <person name="Shao H."/>
            <person name="Ye R."/>
            <person name="Li L."/>
            <person name="Wei W."/>
            <person name="Wang X."/>
            <person name="Wang C."/>
            <person name="Yang T."/>
            <person name="Huo Q."/>
            <person name="Li W."/>
            <person name="Guo W."/>
            <person name="Chen H."/>
            <person name="Zhou L."/>
            <person name="Ni X."/>
            <person name="Tian J."/>
            <person name="Zhou Y."/>
            <person name="Sheng Y."/>
            <person name="Liu T."/>
            <person name="Pan Y."/>
            <person name="Xia L."/>
            <person name="Li J."/>
            <person name="Zhao F."/>
            <person name="Cao W."/>
        </authorList>
    </citation>
    <scope>NUCLEOTIDE SEQUENCE</scope>
    <source>
        <strain evidence="1">Hyas-2018</strain>
    </source>
</reference>
<sequence length="70" mass="7673">MERKAEYAAAAALISLALMRAGRLGSPATEDEWITHLRSPDRALQHQAVQKSQKVAGELRLWVGLPGRPP</sequence>
<name>A0ACB7SGI5_HYAAI</name>
<gene>
    <name evidence="1" type="ORF">HPB50_019870</name>
</gene>
<evidence type="ECO:0000313" key="1">
    <source>
        <dbReference type="EMBL" id="KAH6934066.1"/>
    </source>
</evidence>
<dbReference type="Proteomes" id="UP000821845">
    <property type="component" value="Chromosome 4"/>
</dbReference>
<comment type="caution">
    <text evidence="1">The sequence shown here is derived from an EMBL/GenBank/DDBJ whole genome shotgun (WGS) entry which is preliminary data.</text>
</comment>